<feature type="transmembrane region" description="Helical" evidence="6">
    <location>
        <begin position="236"/>
        <end position="262"/>
    </location>
</feature>
<keyword evidence="4 6" id="KW-1133">Transmembrane helix</keyword>
<feature type="transmembrane region" description="Helical" evidence="6">
    <location>
        <begin position="299"/>
        <end position="319"/>
    </location>
</feature>
<dbReference type="SUPFAM" id="SSF103473">
    <property type="entry name" value="MFS general substrate transporter"/>
    <property type="match status" value="1"/>
</dbReference>
<feature type="transmembrane region" description="Helical" evidence="6">
    <location>
        <begin position="268"/>
        <end position="292"/>
    </location>
</feature>
<keyword evidence="2" id="KW-0813">Transport</keyword>
<dbReference type="AlphaFoldDB" id="A0A6J4VJ30"/>
<dbReference type="PROSITE" id="PS50850">
    <property type="entry name" value="MFS"/>
    <property type="match status" value="1"/>
</dbReference>
<name>A0A6J4VJ30_9BACT</name>
<feature type="transmembrane region" description="Helical" evidence="6">
    <location>
        <begin position="171"/>
        <end position="194"/>
    </location>
</feature>
<feature type="transmembrane region" description="Helical" evidence="6">
    <location>
        <begin position="391"/>
        <end position="412"/>
    </location>
</feature>
<evidence type="ECO:0000256" key="1">
    <source>
        <dbReference type="ARBA" id="ARBA00004141"/>
    </source>
</evidence>
<feature type="domain" description="Major facilitator superfamily (MFS) profile" evidence="7">
    <location>
        <begin position="15"/>
        <end position="414"/>
    </location>
</feature>
<keyword evidence="5 6" id="KW-0472">Membrane</keyword>
<evidence type="ECO:0000256" key="5">
    <source>
        <dbReference type="ARBA" id="ARBA00023136"/>
    </source>
</evidence>
<dbReference type="InterPro" id="IPR011701">
    <property type="entry name" value="MFS"/>
</dbReference>
<feature type="transmembrane region" description="Helical" evidence="6">
    <location>
        <begin position="12"/>
        <end position="37"/>
    </location>
</feature>
<feature type="transmembrane region" description="Helical" evidence="6">
    <location>
        <begin position="49"/>
        <end position="72"/>
    </location>
</feature>
<dbReference type="EMBL" id="CADCWL010000200">
    <property type="protein sequence ID" value="CAA9577717.1"/>
    <property type="molecule type" value="Genomic_DNA"/>
</dbReference>
<dbReference type="GO" id="GO:0016020">
    <property type="term" value="C:membrane"/>
    <property type="evidence" value="ECO:0007669"/>
    <property type="project" value="UniProtKB-SubCell"/>
</dbReference>
<feature type="transmembrane region" description="Helical" evidence="6">
    <location>
        <begin position="84"/>
        <end position="103"/>
    </location>
</feature>
<sequence>MTAATVGAGRGLYYGWVMATVLAVTETVSWGVLYYAFSVFLVPMEAELGWSSAALTGAFSLALLVSGLAAPLVGRWLDRHGPRALMTAGSVAATLLVLAWAAVDGLLGFYLIWVGIGLAMAATLYEPAFAVVATWFHRERGRALLLLTVVAGFASTIFLPLSAWLVDRLGWRGALVALAGLLAVATIPPHALVLRRRPEDLGLLPDGDAAPDPALPPPNPAADGPTLREAVRRPPFWWLTLAFSLGTLSSVAIGVHLIPFLVEEGHGVGFAAAAAGLIGATQVAARVVVTLLAGRWSSAAVTAVVFALEAAALLLLLWWRQPAGVLVAVVFLGAGRGVVTLMRAGLVAELYGRTHYGAIGGALALFTTGARAAAPVGAGAAYTWAGGYNPVLWGLTVASALAALAMAGVPGWRR</sequence>
<comment type="subcellular location">
    <subcellularLocation>
        <location evidence="1">Membrane</location>
        <topology evidence="1">Multi-pass membrane protein</topology>
    </subcellularLocation>
</comment>
<proteinExistence type="predicted"/>
<feature type="transmembrane region" description="Helical" evidence="6">
    <location>
        <begin position="143"/>
        <end position="165"/>
    </location>
</feature>
<evidence type="ECO:0000259" key="7">
    <source>
        <dbReference type="PROSITE" id="PS50850"/>
    </source>
</evidence>
<reference evidence="8" key="1">
    <citation type="submission" date="2020-02" db="EMBL/GenBank/DDBJ databases">
        <authorList>
            <person name="Meier V. D."/>
        </authorList>
    </citation>
    <scope>NUCLEOTIDE SEQUENCE</scope>
    <source>
        <strain evidence="8">AVDCRST_MAG19</strain>
    </source>
</reference>
<dbReference type="GO" id="GO:0022857">
    <property type="term" value="F:transmembrane transporter activity"/>
    <property type="evidence" value="ECO:0007669"/>
    <property type="project" value="InterPro"/>
</dbReference>
<dbReference type="PANTHER" id="PTHR43385">
    <property type="entry name" value="RIBOFLAVIN TRANSPORTER RIBJ"/>
    <property type="match status" value="1"/>
</dbReference>
<evidence type="ECO:0000256" key="4">
    <source>
        <dbReference type="ARBA" id="ARBA00022989"/>
    </source>
</evidence>
<feature type="transmembrane region" description="Helical" evidence="6">
    <location>
        <begin position="109"/>
        <end position="136"/>
    </location>
</feature>
<evidence type="ECO:0000256" key="6">
    <source>
        <dbReference type="SAM" id="Phobius"/>
    </source>
</evidence>
<evidence type="ECO:0000256" key="2">
    <source>
        <dbReference type="ARBA" id="ARBA00022448"/>
    </source>
</evidence>
<organism evidence="8">
    <name type="scientific">uncultured Thermomicrobiales bacterium</name>
    <dbReference type="NCBI Taxonomy" id="1645740"/>
    <lineage>
        <taxon>Bacteria</taxon>
        <taxon>Pseudomonadati</taxon>
        <taxon>Thermomicrobiota</taxon>
        <taxon>Thermomicrobia</taxon>
        <taxon>Thermomicrobiales</taxon>
        <taxon>environmental samples</taxon>
    </lineage>
</organism>
<feature type="transmembrane region" description="Helical" evidence="6">
    <location>
        <begin position="358"/>
        <end position="385"/>
    </location>
</feature>
<accession>A0A6J4VJ30</accession>
<evidence type="ECO:0000313" key="8">
    <source>
        <dbReference type="EMBL" id="CAA9577717.1"/>
    </source>
</evidence>
<dbReference type="InterPro" id="IPR052983">
    <property type="entry name" value="MFS_Riboflavin_Transporter"/>
</dbReference>
<dbReference type="PANTHER" id="PTHR43385:SF1">
    <property type="entry name" value="RIBOFLAVIN TRANSPORTER RIBJ"/>
    <property type="match status" value="1"/>
</dbReference>
<feature type="transmembrane region" description="Helical" evidence="6">
    <location>
        <begin position="325"/>
        <end position="346"/>
    </location>
</feature>
<protein>
    <submittedName>
        <fullName evidence="8">Uncharacterized MFS-type transporter</fullName>
    </submittedName>
</protein>
<evidence type="ECO:0000256" key="3">
    <source>
        <dbReference type="ARBA" id="ARBA00022692"/>
    </source>
</evidence>
<dbReference type="InterPro" id="IPR036259">
    <property type="entry name" value="MFS_trans_sf"/>
</dbReference>
<dbReference type="Gene3D" id="1.20.1250.20">
    <property type="entry name" value="MFS general substrate transporter like domains"/>
    <property type="match status" value="1"/>
</dbReference>
<gene>
    <name evidence="8" type="ORF">AVDCRST_MAG19-3565</name>
</gene>
<dbReference type="InterPro" id="IPR020846">
    <property type="entry name" value="MFS_dom"/>
</dbReference>
<keyword evidence="3 6" id="KW-0812">Transmembrane</keyword>
<dbReference type="Pfam" id="PF07690">
    <property type="entry name" value="MFS_1"/>
    <property type="match status" value="1"/>
</dbReference>